<name>A0A8E2EB30_9PEZI</name>
<feature type="region of interest" description="Disordered" evidence="1">
    <location>
        <begin position="1"/>
        <end position="25"/>
    </location>
</feature>
<evidence type="ECO:0000313" key="3">
    <source>
        <dbReference type="Proteomes" id="UP000250266"/>
    </source>
</evidence>
<reference evidence="2 3" key="1">
    <citation type="journal article" date="2016" name="Nat. Commun.">
        <title>Ectomycorrhizal ecology is imprinted in the genome of the dominant symbiotic fungus Cenococcum geophilum.</title>
        <authorList>
            <consortium name="DOE Joint Genome Institute"/>
            <person name="Peter M."/>
            <person name="Kohler A."/>
            <person name="Ohm R.A."/>
            <person name="Kuo A."/>
            <person name="Krutzmann J."/>
            <person name="Morin E."/>
            <person name="Arend M."/>
            <person name="Barry K.W."/>
            <person name="Binder M."/>
            <person name="Choi C."/>
            <person name="Clum A."/>
            <person name="Copeland A."/>
            <person name="Grisel N."/>
            <person name="Haridas S."/>
            <person name="Kipfer T."/>
            <person name="LaButti K."/>
            <person name="Lindquist E."/>
            <person name="Lipzen A."/>
            <person name="Maire R."/>
            <person name="Meier B."/>
            <person name="Mihaltcheva S."/>
            <person name="Molinier V."/>
            <person name="Murat C."/>
            <person name="Poggeler S."/>
            <person name="Quandt C.A."/>
            <person name="Sperisen C."/>
            <person name="Tritt A."/>
            <person name="Tisserant E."/>
            <person name="Crous P.W."/>
            <person name="Henrissat B."/>
            <person name="Nehls U."/>
            <person name="Egli S."/>
            <person name="Spatafora J.W."/>
            <person name="Grigoriev I.V."/>
            <person name="Martin F.M."/>
        </authorList>
    </citation>
    <scope>NUCLEOTIDE SEQUENCE [LARGE SCALE GENOMIC DNA]</scope>
    <source>
        <strain evidence="2 3">CBS 459.81</strain>
    </source>
</reference>
<sequence length="137" mass="14687">MAFSQLVTEEKLPCPHTGKHPLESSVPETIARPDEYDVALALGYGESKQVAERLLHLASLTGARANIFSVGQIAGPTQHPMASGREPSGFPAYASSSEDSTLKIFNLANPHMAPVSTVVFTIQKEYAIDAVPYETST</sequence>
<protein>
    <submittedName>
        <fullName evidence="2">Uncharacterized protein</fullName>
    </submittedName>
</protein>
<keyword evidence="3" id="KW-1185">Reference proteome</keyword>
<proteinExistence type="predicted"/>
<dbReference type="Proteomes" id="UP000250266">
    <property type="component" value="Unassembled WGS sequence"/>
</dbReference>
<dbReference type="AlphaFoldDB" id="A0A8E2EB30"/>
<dbReference type="EMBL" id="KV744947">
    <property type="protein sequence ID" value="OCK80761.1"/>
    <property type="molecule type" value="Genomic_DNA"/>
</dbReference>
<gene>
    <name evidence="2" type="ORF">K432DRAFT_425521</name>
</gene>
<dbReference type="Gene3D" id="3.40.50.720">
    <property type="entry name" value="NAD(P)-binding Rossmann-like Domain"/>
    <property type="match status" value="1"/>
</dbReference>
<dbReference type="OrthoDB" id="429813at2759"/>
<accession>A0A8E2EB30</accession>
<evidence type="ECO:0000313" key="2">
    <source>
        <dbReference type="EMBL" id="OCK80761.1"/>
    </source>
</evidence>
<organism evidence="2 3">
    <name type="scientific">Lepidopterella palustris CBS 459.81</name>
    <dbReference type="NCBI Taxonomy" id="1314670"/>
    <lineage>
        <taxon>Eukaryota</taxon>
        <taxon>Fungi</taxon>
        <taxon>Dikarya</taxon>
        <taxon>Ascomycota</taxon>
        <taxon>Pezizomycotina</taxon>
        <taxon>Dothideomycetes</taxon>
        <taxon>Pleosporomycetidae</taxon>
        <taxon>Mytilinidiales</taxon>
        <taxon>Argynnaceae</taxon>
        <taxon>Lepidopterella</taxon>
    </lineage>
</organism>
<evidence type="ECO:0000256" key="1">
    <source>
        <dbReference type="SAM" id="MobiDB-lite"/>
    </source>
</evidence>